<protein>
    <submittedName>
        <fullName evidence="7">TetR/AcrR family transcriptional regulator</fullName>
    </submittedName>
</protein>
<feature type="DNA-binding region" description="H-T-H motif" evidence="4">
    <location>
        <begin position="106"/>
        <end position="125"/>
    </location>
</feature>
<dbReference type="Pfam" id="PF00440">
    <property type="entry name" value="TetR_N"/>
    <property type="match status" value="1"/>
</dbReference>
<evidence type="ECO:0000256" key="5">
    <source>
        <dbReference type="SAM" id="MobiDB-lite"/>
    </source>
</evidence>
<dbReference type="PANTHER" id="PTHR30055">
    <property type="entry name" value="HTH-TYPE TRANSCRIPTIONAL REGULATOR RUTR"/>
    <property type="match status" value="1"/>
</dbReference>
<evidence type="ECO:0000256" key="4">
    <source>
        <dbReference type="PROSITE-ProRule" id="PRU00335"/>
    </source>
</evidence>
<dbReference type="EMBL" id="VSFF01000012">
    <property type="protein sequence ID" value="TYC10304.1"/>
    <property type="molecule type" value="Genomic_DNA"/>
</dbReference>
<reference evidence="7 8" key="1">
    <citation type="submission" date="2019-08" db="EMBL/GenBank/DDBJ databases">
        <title>Actinomadura sp. nov. CYP1-5 isolated from mountain soil.</title>
        <authorList>
            <person name="Songsumanus A."/>
            <person name="Kuncharoen N."/>
            <person name="Kudo T."/>
            <person name="Yuki M."/>
            <person name="Igarashi Y."/>
            <person name="Tanasupawat S."/>
        </authorList>
    </citation>
    <scope>NUCLEOTIDE SEQUENCE [LARGE SCALE GENOMIC DNA]</scope>
    <source>
        <strain evidence="7 8">GKU157</strain>
    </source>
</reference>
<dbReference type="SUPFAM" id="SSF48498">
    <property type="entry name" value="Tetracyclin repressor-like, C-terminal domain"/>
    <property type="match status" value="1"/>
</dbReference>
<evidence type="ECO:0000313" key="8">
    <source>
        <dbReference type="Proteomes" id="UP000322634"/>
    </source>
</evidence>
<dbReference type="Pfam" id="PF16859">
    <property type="entry name" value="TetR_C_11"/>
    <property type="match status" value="1"/>
</dbReference>
<sequence length="278" mass="29715">MNTHRCEVTQSERGWPVLVTRDARRRRAPRPWASPRRGIGGERRPGTMETLGDAYVHWRRGMGRAAAVGHADDAAGAPRRHGAELQQAIFDAVFEQLADVGFTRMTMDSVALAARTGKAALYRRWSNKKELVLDALSSVLPSPFDVPQAETVRDDLVALLSCVKRGADATCAGAFTVVAVEGDRDFRAIFDQRVLRPCKELILEALRRGAERGEVPAPMVDPLVASVGPALLLDHVVAGGGRIPDALVTAIVDRVLLPLTAGHGAASATASPAGPVSP</sequence>
<dbReference type="Gene3D" id="1.10.357.10">
    <property type="entry name" value="Tetracycline Repressor, domain 2"/>
    <property type="match status" value="1"/>
</dbReference>
<gene>
    <name evidence="7" type="ORF">FXF65_30735</name>
</gene>
<dbReference type="InterPro" id="IPR011075">
    <property type="entry name" value="TetR_C"/>
</dbReference>
<dbReference type="OrthoDB" id="9796019at2"/>
<dbReference type="InterPro" id="IPR050109">
    <property type="entry name" value="HTH-type_TetR-like_transc_reg"/>
</dbReference>
<dbReference type="GO" id="GO:0000976">
    <property type="term" value="F:transcription cis-regulatory region binding"/>
    <property type="evidence" value="ECO:0007669"/>
    <property type="project" value="TreeGrafter"/>
</dbReference>
<dbReference type="PROSITE" id="PS50977">
    <property type="entry name" value="HTH_TETR_2"/>
    <property type="match status" value="1"/>
</dbReference>
<dbReference type="InterPro" id="IPR001647">
    <property type="entry name" value="HTH_TetR"/>
</dbReference>
<keyword evidence="1" id="KW-0805">Transcription regulation</keyword>
<name>A0A5D0TX54_9ACTN</name>
<dbReference type="Proteomes" id="UP000322634">
    <property type="component" value="Unassembled WGS sequence"/>
</dbReference>
<keyword evidence="2 4" id="KW-0238">DNA-binding</keyword>
<dbReference type="GO" id="GO:0003700">
    <property type="term" value="F:DNA-binding transcription factor activity"/>
    <property type="evidence" value="ECO:0007669"/>
    <property type="project" value="TreeGrafter"/>
</dbReference>
<feature type="domain" description="HTH tetR-type" evidence="6">
    <location>
        <begin position="83"/>
        <end position="143"/>
    </location>
</feature>
<evidence type="ECO:0000313" key="7">
    <source>
        <dbReference type="EMBL" id="TYC10304.1"/>
    </source>
</evidence>
<dbReference type="Gene3D" id="1.10.10.60">
    <property type="entry name" value="Homeodomain-like"/>
    <property type="match status" value="1"/>
</dbReference>
<dbReference type="InterPro" id="IPR009057">
    <property type="entry name" value="Homeodomain-like_sf"/>
</dbReference>
<dbReference type="AlphaFoldDB" id="A0A5D0TX54"/>
<organism evidence="7 8">
    <name type="scientific">Actinomadura syzygii</name>
    <dbReference type="NCBI Taxonomy" id="1427538"/>
    <lineage>
        <taxon>Bacteria</taxon>
        <taxon>Bacillati</taxon>
        <taxon>Actinomycetota</taxon>
        <taxon>Actinomycetes</taxon>
        <taxon>Streptosporangiales</taxon>
        <taxon>Thermomonosporaceae</taxon>
        <taxon>Actinomadura</taxon>
    </lineage>
</organism>
<dbReference type="SUPFAM" id="SSF46689">
    <property type="entry name" value="Homeodomain-like"/>
    <property type="match status" value="1"/>
</dbReference>
<evidence type="ECO:0000256" key="1">
    <source>
        <dbReference type="ARBA" id="ARBA00023015"/>
    </source>
</evidence>
<feature type="region of interest" description="Disordered" evidence="5">
    <location>
        <begin position="25"/>
        <end position="46"/>
    </location>
</feature>
<dbReference type="PANTHER" id="PTHR30055:SF148">
    <property type="entry name" value="TETR-FAMILY TRANSCRIPTIONAL REGULATOR"/>
    <property type="match status" value="1"/>
</dbReference>
<keyword evidence="3" id="KW-0804">Transcription</keyword>
<evidence type="ECO:0000256" key="3">
    <source>
        <dbReference type="ARBA" id="ARBA00023163"/>
    </source>
</evidence>
<proteinExistence type="predicted"/>
<comment type="caution">
    <text evidence="7">The sequence shown here is derived from an EMBL/GenBank/DDBJ whole genome shotgun (WGS) entry which is preliminary data.</text>
</comment>
<evidence type="ECO:0000259" key="6">
    <source>
        <dbReference type="PROSITE" id="PS50977"/>
    </source>
</evidence>
<accession>A0A5D0TX54</accession>
<dbReference type="InterPro" id="IPR036271">
    <property type="entry name" value="Tet_transcr_reg_TetR-rel_C_sf"/>
</dbReference>
<evidence type="ECO:0000256" key="2">
    <source>
        <dbReference type="ARBA" id="ARBA00023125"/>
    </source>
</evidence>
<keyword evidence="8" id="KW-1185">Reference proteome</keyword>